<feature type="transmembrane region" description="Helical" evidence="9">
    <location>
        <begin position="447"/>
        <end position="466"/>
    </location>
</feature>
<dbReference type="AlphaFoldDB" id="A0AAX0HA80"/>
<protein>
    <submittedName>
        <fullName evidence="10">C4-dicarboxylate ABC transporter</fullName>
    </submittedName>
</protein>
<feature type="transmembrane region" description="Helical" evidence="9">
    <location>
        <begin position="147"/>
        <end position="170"/>
    </location>
</feature>
<feature type="transmembrane region" description="Helical" evidence="9">
    <location>
        <begin position="378"/>
        <end position="399"/>
    </location>
</feature>
<evidence type="ECO:0000256" key="1">
    <source>
        <dbReference type="ARBA" id="ARBA00004429"/>
    </source>
</evidence>
<feature type="transmembrane region" description="Helical" evidence="9">
    <location>
        <begin position="182"/>
        <end position="206"/>
    </location>
</feature>
<dbReference type="Proteomes" id="UP000093100">
    <property type="component" value="Unassembled WGS sequence"/>
</dbReference>
<evidence type="ECO:0000256" key="9">
    <source>
        <dbReference type="SAM" id="Phobius"/>
    </source>
</evidence>
<evidence type="ECO:0000313" key="11">
    <source>
        <dbReference type="Proteomes" id="UP000093100"/>
    </source>
</evidence>
<comment type="caution">
    <text evidence="10">The sequence shown here is derived from an EMBL/GenBank/DDBJ whole genome shotgun (WGS) entry which is preliminary data.</text>
</comment>
<dbReference type="RefSeq" id="WP_023384128.1">
    <property type="nucleotide sequence ID" value="NZ_CP009226.1"/>
</dbReference>
<dbReference type="InterPro" id="IPR004668">
    <property type="entry name" value="Anaer_Dcu_memb_transpt"/>
</dbReference>
<name>A0AAX0HA80_CAMFE</name>
<dbReference type="PANTHER" id="PTHR36106:SF3">
    <property type="entry name" value="ANAEROBIC C4-DICARBOXYLATE TRANSPORTER DCUB"/>
    <property type="match status" value="1"/>
</dbReference>
<keyword evidence="6 9" id="KW-0812">Transmembrane</keyword>
<evidence type="ECO:0000256" key="6">
    <source>
        <dbReference type="ARBA" id="ARBA00022692"/>
    </source>
</evidence>
<gene>
    <name evidence="10" type="ORF">CFT12S02225_06570</name>
</gene>
<dbReference type="GO" id="GO:0015556">
    <property type="term" value="F:C4-dicarboxylate transmembrane transporter activity"/>
    <property type="evidence" value="ECO:0007669"/>
    <property type="project" value="InterPro"/>
</dbReference>
<comment type="similarity">
    <text evidence="2">Belongs to the DcuA/DcuB transporter (TC 2.A.13.1) family.</text>
</comment>
<feature type="transmembrane region" description="Helical" evidence="9">
    <location>
        <begin position="247"/>
        <end position="266"/>
    </location>
</feature>
<evidence type="ECO:0000256" key="2">
    <source>
        <dbReference type="ARBA" id="ARBA00006413"/>
    </source>
</evidence>
<feature type="transmembrane region" description="Helical" evidence="9">
    <location>
        <begin position="532"/>
        <end position="556"/>
    </location>
</feature>
<keyword evidence="8 9" id="KW-0472">Membrane</keyword>
<evidence type="ECO:0000256" key="5">
    <source>
        <dbReference type="ARBA" id="ARBA00022519"/>
    </source>
</evidence>
<sequence length="557" mass="59719">MDFLINLSEGWQFTIQLLIVLICLFYGAKKGGIALGLLGGIGLIVLVFAFGVQPGKPAISVMLTILAVVVASATLQASGGLDVMLQIAEKVLRKNPKYISILAPFVTSTLTILCGTGHVVYTMLPIIYDVAIKNGIRPERPMAASSIASQMGIIASPVSVAVVTLTAFLINAEHHLAGFDGYLDLLKITIPSTYLGVLCVGIFSWFRGKDLDKDLGFQERIKDPEVKKYVYGDGTTLLGKKLPGTSWAAMWIFLGTIAVVATLGYFKDLRPAWNSNKDGAVVQIVAAYPTEQKILEKIVLKDAKAEVVGSSIDISSSKIKSVANNISGLTITQNDGSKLMLSQNEQGSVVYTNVKGEVKEYPNSTISLSNKVAGKTTLSMVDTIQIFMLLAGALILIFTPTNAGNIGKNEIFRSGMIALVAVFGISWMAETMFGVHTPMMRDMLGGVVTQYPWTYAIMLLLVSKFVNSQAAALVAFVPLALGIGVSPAIILAFAPACYGYYILPTYPSDLAAIQFDRSGTTHIGKYVINHSFIIPGLIGVISSCIFGYIFAGLYGYL</sequence>
<feature type="transmembrane region" description="Helical" evidence="9">
    <location>
        <begin position="12"/>
        <end position="28"/>
    </location>
</feature>
<dbReference type="GO" id="GO:0005886">
    <property type="term" value="C:plasma membrane"/>
    <property type="evidence" value="ECO:0007669"/>
    <property type="project" value="UniProtKB-SubCell"/>
</dbReference>
<keyword evidence="5" id="KW-0997">Cell inner membrane</keyword>
<reference evidence="10 11" key="1">
    <citation type="journal article" date="2016" name="Genome Biol. Evol.">
        <title>Comparative Genomics of Campylobacter fetus from Reptiles and Mammals Reveals Divergent Evolution in Host-Associated Lineages.</title>
        <authorList>
            <person name="Gilbert M.J."/>
            <person name="Miller W.G."/>
            <person name="Yee E."/>
            <person name="Zomer A.L."/>
            <person name="van der Graaf-van Bloois L."/>
            <person name="Fitzgerald C."/>
            <person name="Forbes K.J."/>
            <person name="Meric G."/>
            <person name="Sheppard S.K."/>
            <person name="Wagenaar J.A."/>
            <person name="Duim B."/>
        </authorList>
    </citation>
    <scope>NUCLEOTIDE SEQUENCE [LARGE SCALE GENOMIC DNA]</scope>
    <source>
        <strain evidence="10 11">12S02225-3</strain>
    </source>
</reference>
<feature type="transmembrane region" description="Helical" evidence="9">
    <location>
        <begin position="58"/>
        <end position="77"/>
    </location>
</feature>
<keyword evidence="3" id="KW-0813">Transport</keyword>
<evidence type="ECO:0000256" key="8">
    <source>
        <dbReference type="ARBA" id="ARBA00023136"/>
    </source>
</evidence>
<evidence type="ECO:0000256" key="3">
    <source>
        <dbReference type="ARBA" id="ARBA00022448"/>
    </source>
</evidence>
<feature type="transmembrane region" description="Helical" evidence="9">
    <location>
        <begin position="35"/>
        <end position="52"/>
    </location>
</feature>
<organism evidence="10 11">
    <name type="scientific">Campylobacter fetus subsp. testudinum</name>
    <dbReference type="NCBI Taxonomy" id="1507806"/>
    <lineage>
        <taxon>Bacteria</taxon>
        <taxon>Pseudomonadati</taxon>
        <taxon>Campylobacterota</taxon>
        <taxon>Epsilonproteobacteria</taxon>
        <taxon>Campylobacterales</taxon>
        <taxon>Campylobacteraceae</taxon>
        <taxon>Campylobacter</taxon>
    </lineage>
</organism>
<keyword evidence="7 9" id="KW-1133">Transmembrane helix</keyword>
<dbReference type="NCBIfam" id="NF009136">
    <property type="entry name" value="PRK12489.1"/>
    <property type="match status" value="1"/>
</dbReference>
<comment type="subcellular location">
    <subcellularLocation>
        <location evidence="1">Cell inner membrane</location>
        <topology evidence="1">Multi-pass membrane protein</topology>
    </subcellularLocation>
</comment>
<evidence type="ECO:0000313" key="10">
    <source>
        <dbReference type="EMBL" id="OCR90381.1"/>
    </source>
</evidence>
<feature type="transmembrane region" description="Helical" evidence="9">
    <location>
        <begin position="472"/>
        <end position="494"/>
    </location>
</feature>
<feature type="transmembrane region" description="Helical" evidence="9">
    <location>
        <begin position="98"/>
        <end position="127"/>
    </location>
</feature>
<evidence type="ECO:0000256" key="7">
    <source>
        <dbReference type="ARBA" id="ARBA00022989"/>
    </source>
</evidence>
<dbReference type="PANTHER" id="PTHR36106">
    <property type="entry name" value="ANAEROBIC C4-DICARBOXYLATE TRANSPORTER DCUB"/>
    <property type="match status" value="1"/>
</dbReference>
<keyword evidence="4" id="KW-1003">Cell membrane</keyword>
<accession>A0AAX0HA80</accession>
<evidence type="ECO:0000256" key="4">
    <source>
        <dbReference type="ARBA" id="ARBA00022475"/>
    </source>
</evidence>
<dbReference type="Pfam" id="PF03605">
    <property type="entry name" value="DcuA_DcuB"/>
    <property type="match status" value="2"/>
</dbReference>
<feature type="transmembrane region" description="Helical" evidence="9">
    <location>
        <begin position="411"/>
        <end position="435"/>
    </location>
</feature>
<dbReference type="KEGG" id="cfp:CR44_00770"/>
<proteinExistence type="inferred from homology"/>
<dbReference type="EMBL" id="LFLK01000006">
    <property type="protein sequence ID" value="OCR90381.1"/>
    <property type="molecule type" value="Genomic_DNA"/>
</dbReference>